<feature type="region of interest" description="Disordered" evidence="8">
    <location>
        <begin position="486"/>
        <end position="507"/>
    </location>
</feature>
<feature type="transmembrane region" description="Helical" evidence="9">
    <location>
        <begin position="20"/>
        <end position="41"/>
    </location>
</feature>
<comment type="subcellular location">
    <subcellularLocation>
        <location evidence="2">Endoplasmic reticulum membrane</location>
        <topology evidence="2">Single-pass membrane protein</topology>
    </subcellularLocation>
</comment>
<dbReference type="Pfam" id="PF00067">
    <property type="entry name" value="p450"/>
    <property type="match status" value="1"/>
</dbReference>
<evidence type="ECO:0000256" key="4">
    <source>
        <dbReference type="ARBA" id="ARBA00022516"/>
    </source>
</evidence>
<sequence length="589" mass="65471">MEEETVSVPLLIFQSLSEVVSGISPLLVLALVISICILTRITTGITSRLSRTYPDGTISVRQVPYWLPYVGHAFSLGFRRRKLFENARKSTKEAVVSLNVRGKSHNAIFSPAIAAALLKQSSSLSTEPATDYILKNAFGAGRSVGTLNRSDFYGGSGPIQFLSKEPWLTDITSAIARQVQQAMPNLLSFSPSVVDQSTWERLSDVSISHENGEPICEVYLFALVRNFIGTISTTALMGSAFTEAFPYALNELWNFDGNFNAILSSIPRWIPFPGLVSSYSSRRRLLLAMKVFHDAFAATEIGVDPGFDWRDMDDVSEAVKARSRALIEAGCSAEAAASEHLAFFWAMNTITNTLVFWNLVHILSDEELHEKILEEIAPYSNAARPDWRESGFNIPEPPRLRLDANALVSSCPILKATYYESLRLYSLPLSYGQVTKDVSLAEPTVADSPSSTYKCEAGTYVAIPHFIHNMNTDSFHEPTKFDPQRFFPHDLEKDSDTPDNYESSENEKLISNDSISQKANDIWPSEASPVLGFSREFAEGQALVFTAAFLTMWNIQRASGRRWTVPRQKAGSAVCVPRNDVMVRMKLRV</sequence>
<dbReference type="GO" id="GO:0005789">
    <property type="term" value="C:endoplasmic reticulum membrane"/>
    <property type="evidence" value="ECO:0007669"/>
    <property type="project" value="UniProtKB-SubCell"/>
</dbReference>
<name>A0A0J6F1Q1_COCPO</name>
<dbReference type="PRINTS" id="PR00465">
    <property type="entry name" value="EP450IV"/>
</dbReference>
<accession>A0A0J6F1Q1</accession>
<keyword evidence="5" id="KW-0479">Metal-binding</keyword>
<dbReference type="GO" id="GO:0020037">
    <property type="term" value="F:heme binding"/>
    <property type="evidence" value="ECO:0007669"/>
    <property type="project" value="InterPro"/>
</dbReference>
<dbReference type="EMBL" id="DS268109">
    <property type="protein sequence ID" value="KMM64013.1"/>
    <property type="molecule type" value="Genomic_DNA"/>
</dbReference>
<dbReference type="InterPro" id="IPR001128">
    <property type="entry name" value="Cyt_P450"/>
</dbReference>
<dbReference type="OrthoDB" id="3366823at2759"/>
<keyword evidence="9" id="KW-1133">Transmembrane helix</keyword>
<organism evidence="10 11">
    <name type="scientific">Coccidioides posadasii RMSCC 3488</name>
    <dbReference type="NCBI Taxonomy" id="454284"/>
    <lineage>
        <taxon>Eukaryota</taxon>
        <taxon>Fungi</taxon>
        <taxon>Dikarya</taxon>
        <taxon>Ascomycota</taxon>
        <taxon>Pezizomycotina</taxon>
        <taxon>Eurotiomycetes</taxon>
        <taxon>Eurotiomycetidae</taxon>
        <taxon>Onygenales</taxon>
        <taxon>Onygenaceae</taxon>
        <taxon>Coccidioides</taxon>
    </lineage>
</organism>
<evidence type="ECO:0000256" key="1">
    <source>
        <dbReference type="ARBA" id="ARBA00001971"/>
    </source>
</evidence>
<keyword evidence="9" id="KW-0472">Membrane</keyword>
<dbReference type="AlphaFoldDB" id="A0A0J6F1Q1"/>
<dbReference type="GO" id="GO:0005506">
    <property type="term" value="F:iron ion binding"/>
    <property type="evidence" value="ECO:0007669"/>
    <property type="project" value="InterPro"/>
</dbReference>
<evidence type="ECO:0000256" key="5">
    <source>
        <dbReference type="ARBA" id="ARBA00022723"/>
    </source>
</evidence>
<evidence type="ECO:0000313" key="10">
    <source>
        <dbReference type="EMBL" id="KMM64013.1"/>
    </source>
</evidence>
<keyword evidence="9" id="KW-0812">Transmembrane</keyword>
<dbReference type="Gene3D" id="1.10.630.10">
    <property type="entry name" value="Cytochrome P450"/>
    <property type="match status" value="1"/>
</dbReference>
<reference evidence="10 11" key="1">
    <citation type="submission" date="2007-06" db="EMBL/GenBank/DDBJ databases">
        <title>The Genome Sequence of Coccidioides posadasii RMSCC_3488.</title>
        <authorList>
            <consortium name="Coccidioides Genome Resources Consortium"/>
            <consortium name="The Broad Institute Genome Sequencing Platform"/>
            <person name="Henn M.R."/>
            <person name="Sykes S."/>
            <person name="Young S."/>
            <person name="Jaffe D."/>
            <person name="Berlin A."/>
            <person name="Alvarez P."/>
            <person name="Butler J."/>
            <person name="Gnerre S."/>
            <person name="Grabherr M."/>
            <person name="Mauceli E."/>
            <person name="Brockman W."/>
            <person name="Kodira C."/>
            <person name="Alvarado L."/>
            <person name="Zeng Q."/>
            <person name="Crawford M."/>
            <person name="Antoine C."/>
            <person name="Devon K."/>
            <person name="Galgiani J."/>
            <person name="Orsborn K."/>
            <person name="Lewis M.L."/>
            <person name="Nusbaum C."/>
            <person name="Galagan J."/>
            <person name="Birren B."/>
        </authorList>
    </citation>
    <scope>NUCLEOTIDE SEQUENCE [LARGE SCALE GENOMIC DNA]</scope>
    <source>
        <strain evidence="10 11">RMSCC 3488</strain>
    </source>
</reference>
<feature type="compositionally biased region" description="Basic and acidic residues" evidence="8">
    <location>
        <begin position="486"/>
        <end position="496"/>
    </location>
</feature>
<comment type="cofactor">
    <cofactor evidence="1">
        <name>heme</name>
        <dbReference type="ChEBI" id="CHEBI:30413"/>
    </cofactor>
</comment>
<dbReference type="PANTHER" id="PTHR24306:SF7">
    <property type="entry name" value="AHBB"/>
    <property type="match status" value="1"/>
</dbReference>
<keyword evidence="4" id="KW-0443">Lipid metabolism</keyword>
<dbReference type="InterPro" id="IPR036396">
    <property type="entry name" value="Cyt_P450_sf"/>
</dbReference>
<protein>
    <recommendedName>
        <fullName evidence="12">Cytochrome P450</fullName>
    </recommendedName>
</protein>
<evidence type="ECO:0000313" key="11">
    <source>
        <dbReference type="Proteomes" id="UP000054567"/>
    </source>
</evidence>
<reference evidence="11" key="3">
    <citation type="journal article" date="2010" name="Genome Res.">
        <title>Population genomic sequencing of Coccidioides fungi reveals recent hybridization and transposon control.</title>
        <authorList>
            <person name="Neafsey D.E."/>
            <person name="Barker B.M."/>
            <person name="Sharpton T.J."/>
            <person name="Stajich J.E."/>
            <person name="Park D.J."/>
            <person name="Whiston E."/>
            <person name="Hung C.-Y."/>
            <person name="McMahan C."/>
            <person name="White J."/>
            <person name="Sykes S."/>
            <person name="Heiman D."/>
            <person name="Young S."/>
            <person name="Zeng Q."/>
            <person name="Abouelleil A."/>
            <person name="Aftuck L."/>
            <person name="Bessette D."/>
            <person name="Brown A."/>
            <person name="FitzGerald M."/>
            <person name="Lui A."/>
            <person name="Macdonald J.P."/>
            <person name="Priest M."/>
            <person name="Orbach M.J."/>
            <person name="Galgiani J.N."/>
            <person name="Kirkland T.N."/>
            <person name="Cole G.T."/>
            <person name="Birren B.W."/>
            <person name="Henn M.R."/>
            <person name="Taylor J.W."/>
            <person name="Rounsley S.D."/>
        </authorList>
    </citation>
    <scope>NUCLEOTIDE SEQUENCE [LARGE SCALE GENOMIC DNA]</scope>
    <source>
        <strain evidence="11">RMSCC 3488</strain>
    </source>
</reference>
<dbReference type="GO" id="GO:0004497">
    <property type="term" value="F:monooxygenase activity"/>
    <property type="evidence" value="ECO:0007669"/>
    <property type="project" value="InterPro"/>
</dbReference>
<dbReference type="SUPFAM" id="SSF48264">
    <property type="entry name" value="Cytochrome P450"/>
    <property type="match status" value="1"/>
</dbReference>
<evidence type="ECO:0000256" key="6">
    <source>
        <dbReference type="ARBA" id="ARBA00023002"/>
    </source>
</evidence>
<dbReference type="Proteomes" id="UP000054567">
    <property type="component" value="Unassembled WGS sequence"/>
</dbReference>
<evidence type="ECO:0000256" key="3">
    <source>
        <dbReference type="ARBA" id="ARBA00010617"/>
    </source>
</evidence>
<dbReference type="GO" id="GO:0016705">
    <property type="term" value="F:oxidoreductase activity, acting on paired donors, with incorporation or reduction of molecular oxygen"/>
    <property type="evidence" value="ECO:0007669"/>
    <property type="project" value="InterPro"/>
</dbReference>
<proteinExistence type="inferred from homology"/>
<evidence type="ECO:0000256" key="9">
    <source>
        <dbReference type="SAM" id="Phobius"/>
    </source>
</evidence>
<keyword evidence="7" id="KW-0408">Iron</keyword>
<evidence type="ECO:0008006" key="12">
    <source>
        <dbReference type="Google" id="ProtNLM"/>
    </source>
</evidence>
<evidence type="ECO:0000256" key="2">
    <source>
        <dbReference type="ARBA" id="ARBA00004389"/>
    </source>
</evidence>
<dbReference type="InterPro" id="IPR002403">
    <property type="entry name" value="Cyt_P450_E_grp-IV"/>
</dbReference>
<dbReference type="PANTHER" id="PTHR24306">
    <property type="match status" value="1"/>
</dbReference>
<evidence type="ECO:0000256" key="7">
    <source>
        <dbReference type="ARBA" id="ARBA00023004"/>
    </source>
</evidence>
<reference evidence="11" key="2">
    <citation type="journal article" date="2009" name="Genome Res.">
        <title>Comparative genomic analyses of the human fungal pathogens Coccidioides and their relatives.</title>
        <authorList>
            <person name="Sharpton T.J."/>
            <person name="Stajich J.E."/>
            <person name="Rounsley S.D."/>
            <person name="Gardner M.J."/>
            <person name="Wortman J.R."/>
            <person name="Jordar V.S."/>
            <person name="Maiti R."/>
            <person name="Kodira C.D."/>
            <person name="Neafsey D.E."/>
            <person name="Zeng Q."/>
            <person name="Hung C.-Y."/>
            <person name="McMahan C."/>
            <person name="Muszewska A."/>
            <person name="Grynberg M."/>
            <person name="Mandel M.A."/>
            <person name="Kellner E.M."/>
            <person name="Barker B.M."/>
            <person name="Galgiani J.N."/>
            <person name="Orbach M.J."/>
            <person name="Kirkland T.N."/>
            <person name="Cole G.T."/>
            <person name="Henn M.R."/>
            <person name="Birren B.W."/>
            <person name="Taylor J.W."/>
        </authorList>
    </citation>
    <scope>NUCLEOTIDE SEQUENCE [LARGE SCALE GENOMIC DNA]</scope>
    <source>
        <strain evidence="11">RMSCC 3488</strain>
    </source>
</reference>
<gene>
    <name evidence="10" type="ORF">CPAG_00365</name>
</gene>
<dbReference type="VEuPathDB" id="FungiDB:CPAG_00365"/>
<comment type="similarity">
    <text evidence="3">Belongs to the cytochrome P450 family.</text>
</comment>
<evidence type="ECO:0000256" key="8">
    <source>
        <dbReference type="SAM" id="MobiDB-lite"/>
    </source>
</evidence>
<keyword evidence="6" id="KW-0560">Oxidoreductase</keyword>
<keyword evidence="4" id="KW-0444">Lipid biosynthesis</keyword>